<sequence length="233" mass="25105">MLKLAFVAGVTPTKWLRAWNDRHPRDPLEAFRTEPAEQTAVLRDQRADLAIARLPVDDDTGLSVIRLYDEVAVAVAPKDHAIAAADELTLADIADEKRVDDIDAMDGDMVMELVAAGVGIVVVPHSIARLYARKDVISRTVTDAPVTQIALVWPTAATTPDVEEFIGIVRGRTSNSSRGSSGEQAAEAKKAAEAKAKAAKAKKKAAQPAKKQRTAAEIRVAAARNSRGKKRRN</sequence>
<evidence type="ECO:0000256" key="5">
    <source>
        <dbReference type="SAM" id="MobiDB-lite"/>
    </source>
</evidence>
<name>A0A4Y9R8L4_9MICO</name>
<dbReference type="EMBL" id="SPQZ01000001">
    <property type="protein sequence ID" value="TFW00153.1"/>
    <property type="molecule type" value="Genomic_DNA"/>
</dbReference>
<dbReference type="GO" id="GO:0032993">
    <property type="term" value="C:protein-DNA complex"/>
    <property type="evidence" value="ECO:0007669"/>
    <property type="project" value="TreeGrafter"/>
</dbReference>
<gene>
    <name evidence="7" type="ORF">E4M00_02900</name>
</gene>
<keyword evidence="2" id="KW-0805">Transcription regulation</keyword>
<evidence type="ECO:0000256" key="2">
    <source>
        <dbReference type="ARBA" id="ARBA00023015"/>
    </source>
</evidence>
<keyword evidence="4" id="KW-0804">Transcription</keyword>
<accession>A0A4Y9R8L4</accession>
<comment type="similarity">
    <text evidence="1">Belongs to the LysR transcriptional regulatory family.</text>
</comment>
<dbReference type="GO" id="GO:0003700">
    <property type="term" value="F:DNA-binding transcription factor activity"/>
    <property type="evidence" value="ECO:0007669"/>
    <property type="project" value="TreeGrafter"/>
</dbReference>
<dbReference type="PANTHER" id="PTHR30346:SF0">
    <property type="entry name" value="HCA OPERON TRANSCRIPTIONAL ACTIVATOR HCAR"/>
    <property type="match status" value="1"/>
</dbReference>
<dbReference type="Pfam" id="PF03466">
    <property type="entry name" value="LysR_substrate"/>
    <property type="match status" value="2"/>
</dbReference>
<reference evidence="7 8" key="1">
    <citation type="journal article" date="2018" name="J. Microbiol.">
        <title>Leifsonia flava sp. nov., a novel actinobacterium isolated from the rhizosphere of Aquilegia viridiflora.</title>
        <authorList>
            <person name="Cai Y."/>
            <person name="Tao W.Z."/>
            <person name="Ma Y.J."/>
            <person name="Cheng J."/>
            <person name="Zhang M.Y."/>
            <person name="Zhang Y.X."/>
        </authorList>
    </citation>
    <scope>NUCLEOTIDE SEQUENCE [LARGE SCALE GENOMIC DNA]</scope>
    <source>
        <strain evidence="7 8">SYP-B2174</strain>
    </source>
</reference>
<dbReference type="Proteomes" id="UP000298127">
    <property type="component" value="Unassembled WGS sequence"/>
</dbReference>
<evidence type="ECO:0000259" key="6">
    <source>
        <dbReference type="Pfam" id="PF03466"/>
    </source>
</evidence>
<dbReference type="RefSeq" id="WP_135118986.1">
    <property type="nucleotide sequence ID" value="NZ_SPQZ01000001.1"/>
</dbReference>
<evidence type="ECO:0000313" key="8">
    <source>
        <dbReference type="Proteomes" id="UP000298127"/>
    </source>
</evidence>
<evidence type="ECO:0000256" key="4">
    <source>
        <dbReference type="ARBA" id="ARBA00023163"/>
    </source>
</evidence>
<feature type="domain" description="LysR substrate-binding" evidence="6">
    <location>
        <begin position="14"/>
        <end position="97"/>
    </location>
</feature>
<evidence type="ECO:0000313" key="7">
    <source>
        <dbReference type="EMBL" id="TFW00153.1"/>
    </source>
</evidence>
<evidence type="ECO:0000256" key="3">
    <source>
        <dbReference type="ARBA" id="ARBA00023125"/>
    </source>
</evidence>
<keyword evidence="8" id="KW-1185">Reference proteome</keyword>
<feature type="compositionally biased region" description="Basic and acidic residues" evidence="5">
    <location>
        <begin position="186"/>
        <end position="196"/>
    </location>
</feature>
<dbReference type="Gene3D" id="3.40.190.290">
    <property type="match status" value="1"/>
</dbReference>
<protein>
    <submittedName>
        <fullName evidence="7">LysR family transcriptional regulator</fullName>
    </submittedName>
</protein>
<dbReference type="Gene3D" id="3.40.190.10">
    <property type="entry name" value="Periplasmic binding protein-like II"/>
    <property type="match status" value="2"/>
</dbReference>
<feature type="region of interest" description="Disordered" evidence="5">
    <location>
        <begin position="172"/>
        <end position="233"/>
    </location>
</feature>
<dbReference type="PANTHER" id="PTHR30346">
    <property type="entry name" value="TRANSCRIPTIONAL DUAL REGULATOR HCAR-RELATED"/>
    <property type="match status" value="1"/>
</dbReference>
<keyword evidence="3" id="KW-0238">DNA-binding</keyword>
<evidence type="ECO:0000256" key="1">
    <source>
        <dbReference type="ARBA" id="ARBA00009437"/>
    </source>
</evidence>
<dbReference type="CDD" id="cd05466">
    <property type="entry name" value="PBP2_LTTR_substrate"/>
    <property type="match status" value="1"/>
</dbReference>
<feature type="domain" description="LysR substrate-binding" evidence="6">
    <location>
        <begin position="106"/>
        <end position="171"/>
    </location>
</feature>
<comment type="caution">
    <text evidence="7">The sequence shown here is derived from an EMBL/GenBank/DDBJ whole genome shotgun (WGS) entry which is preliminary data.</text>
</comment>
<dbReference type="AlphaFoldDB" id="A0A4Y9R8L4"/>
<dbReference type="SUPFAM" id="SSF53850">
    <property type="entry name" value="Periplasmic binding protein-like II"/>
    <property type="match status" value="1"/>
</dbReference>
<organism evidence="7 8">
    <name type="scientific">Orlajensenia leifsoniae</name>
    <dbReference type="NCBI Taxonomy" id="2561933"/>
    <lineage>
        <taxon>Bacteria</taxon>
        <taxon>Bacillati</taxon>
        <taxon>Actinomycetota</taxon>
        <taxon>Actinomycetes</taxon>
        <taxon>Micrococcales</taxon>
        <taxon>Microbacteriaceae</taxon>
        <taxon>Orlajensenia</taxon>
    </lineage>
</organism>
<feature type="compositionally biased region" description="Basic residues" evidence="5">
    <location>
        <begin position="197"/>
        <end position="213"/>
    </location>
</feature>
<feature type="compositionally biased region" description="Low complexity" evidence="5">
    <location>
        <begin position="172"/>
        <end position="185"/>
    </location>
</feature>
<dbReference type="GO" id="GO:0003677">
    <property type="term" value="F:DNA binding"/>
    <property type="evidence" value="ECO:0007669"/>
    <property type="project" value="UniProtKB-KW"/>
</dbReference>
<proteinExistence type="inferred from homology"/>
<dbReference type="InterPro" id="IPR005119">
    <property type="entry name" value="LysR_subst-bd"/>
</dbReference>